<dbReference type="AlphaFoldDB" id="A0A2V1IJC3"/>
<comment type="caution">
    <text evidence="1">The sequence shown here is derived from an EMBL/GenBank/DDBJ whole genome shotgun (WGS) entry which is preliminary data.</text>
</comment>
<name>A0A2V1IJC3_9BACT</name>
<dbReference type="Proteomes" id="UP000244905">
    <property type="component" value="Unassembled WGS sequence"/>
</dbReference>
<proteinExistence type="predicted"/>
<gene>
    <name evidence="1" type="ORF">C5O23_09050</name>
</gene>
<sequence>MEKYYRMVIDLYKEALINQVNSERILEVKKEIANAITTARIQGNPYDGLQTLLEDVNMIVI</sequence>
<dbReference type="EMBL" id="PUEC01000019">
    <property type="protein sequence ID" value="PWB01687.1"/>
    <property type="molecule type" value="Genomic_DNA"/>
</dbReference>
<evidence type="ECO:0000313" key="2">
    <source>
        <dbReference type="Proteomes" id="UP000244905"/>
    </source>
</evidence>
<dbReference type="RefSeq" id="WP_107032621.1">
    <property type="nucleotide sequence ID" value="NZ_PUEC01000019.1"/>
</dbReference>
<accession>A0A2V1IJC3</accession>
<organism evidence="1 2">
    <name type="scientific">Duncaniella muris</name>
    <dbReference type="NCBI Taxonomy" id="2094150"/>
    <lineage>
        <taxon>Bacteria</taxon>
        <taxon>Pseudomonadati</taxon>
        <taxon>Bacteroidota</taxon>
        <taxon>Bacteroidia</taxon>
        <taxon>Bacteroidales</taxon>
        <taxon>Muribaculaceae</taxon>
        <taxon>Duncaniella</taxon>
    </lineage>
</organism>
<dbReference type="GeneID" id="82526486"/>
<protein>
    <submittedName>
        <fullName evidence="1">Uncharacterized protein</fullName>
    </submittedName>
</protein>
<evidence type="ECO:0000313" key="1">
    <source>
        <dbReference type="EMBL" id="PWB01687.1"/>
    </source>
</evidence>
<reference evidence="2" key="1">
    <citation type="submission" date="2018-02" db="EMBL/GenBank/DDBJ databases">
        <authorList>
            <person name="Clavel T."/>
            <person name="Strowig T."/>
        </authorList>
    </citation>
    <scope>NUCLEOTIDE SEQUENCE [LARGE SCALE GENOMIC DNA]</scope>
    <source>
        <strain evidence="2">DSM 103720</strain>
    </source>
</reference>
<keyword evidence="2" id="KW-1185">Reference proteome</keyword>